<evidence type="ECO:0000313" key="3">
    <source>
        <dbReference type="Proteomes" id="UP000299102"/>
    </source>
</evidence>
<protein>
    <submittedName>
        <fullName evidence="2">Uncharacterized protein</fullName>
    </submittedName>
</protein>
<dbReference type="AlphaFoldDB" id="A0A4C1X6U9"/>
<sequence>MTKVPSVRETFGDNNNAYAYLRAFDTTIRRVCHPVTGCEPYRVSLLPPAASCPPLVKSLIWTQCRRRPPPPGAAARERVHRHGSDGQMDGPFRPL</sequence>
<reference evidence="2 3" key="1">
    <citation type="journal article" date="2019" name="Commun. Biol.">
        <title>The bagworm genome reveals a unique fibroin gene that provides high tensile strength.</title>
        <authorList>
            <person name="Kono N."/>
            <person name="Nakamura H."/>
            <person name="Ohtoshi R."/>
            <person name="Tomita M."/>
            <person name="Numata K."/>
            <person name="Arakawa K."/>
        </authorList>
    </citation>
    <scope>NUCLEOTIDE SEQUENCE [LARGE SCALE GENOMIC DNA]</scope>
</reference>
<comment type="caution">
    <text evidence="2">The sequence shown here is derived from an EMBL/GenBank/DDBJ whole genome shotgun (WGS) entry which is preliminary data.</text>
</comment>
<accession>A0A4C1X6U9</accession>
<evidence type="ECO:0000313" key="2">
    <source>
        <dbReference type="EMBL" id="GBP58612.1"/>
    </source>
</evidence>
<keyword evidence="3" id="KW-1185">Reference proteome</keyword>
<dbReference type="Proteomes" id="UP000299102">
    <property type="component" value="Unassembled WGS sequence"/>
</dbReference>
<evidence type="ECO:0000256" key="1">
    <source>
        <dbReference type="SAM" id="MobiDB-lite"/>
    </source>
</evidence>
<name>A0A4C1X6U9_EUMVA</name>
<dbReference type="EMBL" id="BGZK01000740">
    <property type="protein sequence ID" value="GBP58612.1"/>
    <property type="molecule type" value="Genomic_DNA"/>
</dbReference>
<feature type="region of interest" description="Disordered" evidence="1">
    <location>
        <begin position="66"/>
        <end position="95"/>
    </location>
</feature>
<gene>
    <name evidence="2" type="ORF">EVAR_38851_1</name>
</gene>
<organism evidence="2 3">
    <name type="scientific">Eumeta variegata</name>
    <name type="common">Bagworm moth</name>
    <name type="synonym">Eumeta japonica</name>
    <dbReference type="NCBI Taxonomy" id="151549"/>
    <lineage>
        <taxon>Eukaryota</taxon>
        <taxon>Metazoa</taxon>
        <taxon>Ecdysozoa</taxon>
        <taxon>Arthropoda</taxon>
        <taxon>Hexapoda</taxon>
        <taxon>Insecta</taxon>
        <taxon>Pterygota</taxon>
        <taxon>Neoptera</taxon>
        <taxon>Endopterygota</taxon>
        <taxon>Lepidoptera</taxon>
        <taxon>Glossata</taxon>
        <taxon>Ditrysia</taxon>
        <taxon>Tineoidea</taxon>
        <taxon>Psychidae</taxon>
        <taxon>Oiketicinae</taxon>
        <taxon>Eumeta</taxon>
    </lineage>
</organism>
<proteinExistence type="predicted"/>